<evidence type="ECO:0000313" key="2">
    <source>
        <dbReference type="Proteomes" id="UP000239867"/>
    </source>
</evidence>
<name>A0A2L1GLJ8_9BACT</name>
<dbReference type="KEGG" id="deo:CAY53_02925"/>
<accession>A0A2L1GLJ8</accession>
<reference evidence="1 2" key="1">
    <citation type="journal article" date="2018" name="MBio">
        <title>Insights into the evolution of host association through the isolation and characterization of a novel human periodontal pathobiont, Desulfobulbus oralis.</title>
        <authorList>
            <person name="Cross K.L."/>
            <person name="Chirania P."/>
            <person name="Xiong W."/>
            <person name="Beall C.J."/>
            <person name="Elkins J.G."/>
            <person name="Giannone R.J."/>
            <person name="Griffen A.L."/>
            <person name="Guss A.M."/>
            <person name="Hettich R.L."/>
            <person name="Joshi S.S."/>
            <person name="Mokrzan E.M."/>
            <person name="Martin R.K."/>
            <person name="Zhulin I.B."/>
            <person name="Leys E.J."/>
            <person name="Podar M."/>
        </authorList>
    </citation>
    <scope>NUCLEOTIDE SEQUENCE [LARGE SCALE GENOMIC DNA]</scope>
    <source>
        <strain evidence="1 2">ORNL</strain>
    </source>
</reference>
<evidence type="ECO:0000313" key="1">
    <source>
        <dbReference type="EMBL" id="AVD70561.1"/>
    </source>
</evidence>
<dbReference type="AlphaFoldDB" id="A0A2L1GLJ8"/>
<proteinExistence type="predicted"/>
<gene>
    <name evidence="1" type="ORF">CAY53_02925</name>
</gene>
<sequence length="102" mass="11971">MQIDLSELKQTIDRLFNHIMDTRGVKFFEFEKENYWNIPSRDVYEFEEPKELDIGNLSDDWEFLSKLLQSENQPVAYQLTQVAPLLRYIGERLGADLAKDGG</sequence>
<dbReference type="Proteomes" id="UP000239867">
    <property type="component" value="Chromosome"/>
</dbReference>
<protein>
    <submittedName>
        <fullName evidence="1">Uncharacterized protein</fullName>
    </submittedName>
</protein>
<dbReference type="RefSeq" id="WP_104935858.1">
    <property type="nucleotide sequence ID" value="NZ_CP021255.1"/>
</dbReference>
<organism evidence="1 2">
    <name type="scientific">Desulfobulbus oralis</name>
    <dbReference type="NCBI Taxonomy" id="1986146"/>
    <lineage>
        <taxon>Bacteria</taxon>
        <taxon>Pseudomonadati</taxon>
        <taxon>Thermodesulfobacteriota</taxon>
        <taxon>Desulfobulbia</taxon>
        <taxon>Desulfobulbales</taxon>
        <taxon>Desulfobulbaceae</taxon>
        <taxon>Desulfobulbus</taxon>
    </lineage>
</organism>
<keyword evidence="2" id="KW-1185">Reference proteome</keyword>
<dbReference type="OrthoDB" id="5526674at2"/>
<dbReference type="EMBL" id="CP021255">
    <property type="protein sequence ID" value="AVD70561.1"/>
    <property type="molecule type" value="Genomic_DNA"/>
</dbReference>